<dbReference type="PRINTS" id="PR00056">
    <property type="entry name" value="HSFDOMAIN"/>
</dbReference>
<keyword evidence="4 12" id="KW-0346">Stress response</keyword>
<protein>
    <submittedName>
        <fullName evidence="12">Heat shock transcription factor</fullName>
    </submittedName>
</protein>
<dbReference type="FunFam" id="1.10.10.10:FF:000057">
    <property type="entry name" value="Heat shock transcription factor 1"/>
    <property type="match status" value="1"/>
</dbReference>
<evidence type="ECO:0000256" key="1">
    <source>
        <dbReference type="ARBA" id="ARBA00004123"/>
    </source>
</evidence>
<evidence type="ECO:0000256" key="10">
    <source>
        <dbReference type="SAM" id="MobiDB-lite"/>
    </source>
</evidence>
<evidence type="ECO:0000256" key="7">
    <source>
        <dbReference type="ARBA" id="ARBA00023242"/>
    </source>
</evidence>
<dbReference type="PROSITE" id="PS00434">
    <property type="entry name" value="HSF_DOMAIN"/>
    <property type="match status" value="1"/>
</dbReference>
<dbReference type="InterPro" id="IPR036390">
    <property type="entry name" value="WH_DNA-bd_sf"/>
</dbReference>
<evidence type="ECO:0000256" key="4">
    <source>
        <dbReference type="ARBA" id="ARBA00023016"/>
    </source>
</evidence>
<sequence length="435" mass="49828">MDASQGSSTAPAPFLTKTYELVDEPLTDTIVSWSQSGCSFVVWNPTEFAKDLLPMYFKHNNFSSFVRQLNTYGFRKIDPDQWEFANEEFIRGQRHLLKNIYRRKPIHSHSMPIQGHSAPLTDAEKLEYEKEIKSLQYEKNSLQLELQRHEREKQEFELQKQLLNERFQNMEQRQRQLMASLAELMQKPTFASILMQQSGNHNKKRRLLNSNNFSDESNMNENSDWNLQKTNIDRVSAHILKLDHIEKLEGSLEFWESFLYRIGEEFNSVGLFSQASPVIITEVEQVENNCRSCSPISRLSSPSSFDVRSSPEAPSSENHLDIAGIFSVCLDVDETPKSSGIDMNTSPAGALEVEASKEQDVGTAEALPAKVNDLFWEQCLTETPGSSDLQEIQLERNETDDRANDSKTAVHRKDWWNMNNVDNLTTQIGHLTSAI</sequence>
<dbReference type="InterPro" id="IPR000232">
    <property type="entry name" value="HSF_DNA-bd"/>
</dbReference>
<feature type="domain" description="HSF-type DNA-binding" evidence="11">
    <location>
        <begin position="53"/>
        <end position="77"/>
    </location>
</feature>
<dbReference type="Proteomes" id="UP000237105">
    <property type="component" value="Unassembled WGS sequence"/>
</dbReference>
<name>A0A2P5D7V3_PARAD</name>
<proteinExistence type="inferred from homology"/>
<gene>
    <name evidence="12" type="ORF">PanWU01x14_088130</name>
</gene>
<keyword evidence="6" id="KW-0804">Transcription</keyword>
<keyword evidence="3" id="KW-0805">Transcription regulation</keyword>
<comment type="subcellular location">
    <subcellularLocation>
        <location evidence="1">Nucleus</location>
    </subcellularLocation>
</comment>
<dbReference type="InterPro" id="IPR036388">
    <property type="entry name" value="WH-like_DNA-bd_sf"/>
</dbReference>
<keyword evidence="7" id="KW-0539">Nucleus</keyword>
<feature type="coiled-coil region" evidence="9">
    <location>
        <begin position="125"/>
        <end position="187"/>
    </location>
</feature>
<dbReference type="GO" id="GO:0005634">
    <property type="term" value="C:nucleus"/>
    <property type="evidence" value="ECO:0007669"/>
    <property type="project" value="UniProtKB-SubCell"/>
</dbReference>
<dbReference type="AlphaFoldDB" id="A0A2P5D7V3"/>
<evidence type="ECO:0000313" key="13">
    <source>
        <dbReference type="Proteomes" id="UP000237105"/>
    </source>
</evidence>
<evidence type="ECO:0000256" key="3">
    <source>
        <dbReference type="ARBA" id="ARBA00023015"/>
    </source>
</evidence>
<dbReference type="GO" id="GO:0000978">
    <property type="term" value="F:RNA polymerase II cis-regulatory region sequence-specific DNA binding"/>
    <property type="evidence" value="ECO:0007669"/>
    <property type="project" value="TreeGrafter"/>
</dbReference>
<dbReference type="OrthoDB" id="60033at2759"/>
<evidence type="ECO:0000256" key="9">
    <source>
        <dbReference type="SAM" id="Coils"/>
    </source>
</evidence>
<evidence type="ECO:0000259" key="11">
    <source>
        <dbReference type="PROSITE" id="PS00434"/>
    </source>
</evidence>
<evidence type="ECO:0000256" key="6">
    <source>
        <dbReference type="ARBA" id="ARBA00023163"/>
    </source>
</evidence>
<feature type="region of interest" description="Disordered" evidence="10">
    <location>
        <begin position="297"/>
        <end position="316"/>
    </location>
</feature>
<keyword evidence="5" id="KW-0238">DNA-binding</keyword>
<dbReference type="PANTHER" id="PTHR10015:SF445">
    <property type="entry name" value="HEAT STRESS TRANSCRIPTION FACTOR A-4B-LIKE"/>
    <property type="match status" value="1"/>
</dbReference>
<comment type="similarity">
    <text evidence="8">Belongs to the HSF family. Class A subfamily.</text>
</comment>
<dbReference type="STRING" id="3476.A0A2P5D7V3"/>
<dbReference type="GO" id="GO:0006357">
    <property type="term" value="P:regulation of transcription by RNA polymerase II"/>
    <property type="evidence" value="ECO:0007669"/>
    <property type="project" value="TreeGrafter"/>
</dbReference>
<keyword evidence="9" id="KW-0175">Coiled coil</keyword>
<dbReference type="SMART" id="SM00415">
    <property type="entry name" value="HSF"/>
    <property type="match status" value="1"/>
</dbReference>
<evidence type="ECO:0000256" key="2">
    <source>
        <dbReference type="ARBA" id="ARBA00022553"/>
    </source>
</evidence>
<dbReference type="PANTHER" id="PTHR10015">
    <property type="entry name" value="HEAT SHOCK TRANSCRIPTION FACTOR"/>
    <property type="match status" value="1"/>
</dbReference>
<reference evidence="13" key="1">
    <citation type="submission" date="2016-06" db="EMBL/GenBank/DDBJ databases">
        <title>Parallel loss of symbiosis genes in relatives of nitrogen-fixing non-legume Parasponia.</title>
        <authorList>
            <person name="Van Velzen R."/>
            <person name="Holmer R."/>
            <person name="Bu F."/>
            <person name="Rutten L."/>
            <person name="Van Zeijl A."/>
            <person name="Liu W."/>
            <person name="Santuari L."/>
            <person name="Cao Q."/>
            <person name="Sharma T."/>
            <person name="Shen D."/>
            <person name="Roswanjaya Y."/>
            <person name="Wardhani T."/>
            <person name="Kalhor M.S."/>
            <person name="Jansen J."/>
            <person name="Van den Hoogen J."/>
            <person name="Gungor B."/>
            <person name="Hartog M."/>
            <person name="Hontelez J."/>
            <person name="Verver J."/>
            <person name="Yang W.-C."/>
            <person name="Schijlen E."/>
            <person name="Repin R."/>
            <person name="Schilthuizen M."/>
            <person name="Schranz E."/>
            <person name="Heidstra R."/>
            <person name="Miyata K."/>
            <person name="Fedorova E."/>
            <person name="Kohlen W."/>
            <person name="Bisseling T."/>
            <person name="Smit S."/>
            <person name="Geurts R."/>
        </authorList>
    </citation>
    <scope>NUCLEOTIDE SEQUENCE [LARGE SCALE GENOMIC DNA]</scope>
    <source>
        <strain evidence="13">cv. WU1-14</strain>
    </source>
</reference>
<accession>A0A2P5D7V3</accession>
<evidence type="ECO:0000313" key="12">
    <source>
        <dbReference type="EMBL" id="PON69372.1"/>
    </source>
</evidence>
<evidence type="ECO:0000256" key="5">
    <source>
        <dbReference type="ARBA" id="ARBA00023125"/>
    </source>
</evidence>
<dbReference type="SUPFAM" id="SSF46785">
    <property type="entry name" value="Winged helix' DNA-binding domain"/>
    <property type="match status" value="1"/>
</dbReference>
<dbReference type="Gene3D" id="1.10.10.10">
    <property type="entry name" value="Winged helix-like DNA-binding domain superfamily/Winged helix DNA-binding domain"/>
    <property type="match status" value="1"/>
</dbReference>
<keyword evidence="2" id="KW-0597">Phosphoprotein</keyword>
<dbReference type="GO" id="GO:0003700">
    <property type="term" value="F:DNA-binding transcription factor activity"/>
    <property type="evidence" value="ECO:0007669"/>
    <property type="project" value="InterPro"/>
</dbReference>
<dbReference type="EMBL" id="JXTB01000056">
    <property type="protein sequence ID" value="PON69372.1"/>
    <property type="molecule type" value="Genomic_DNA"/>
</dbReference>
<comment type="caution">
    <text evidence="12">The sequence shown here is derived from an EMBL/GenBank/DDBJ whole genome shotgun (WGS) entry which is preliminary data.</text>
</comment>
<organism evidence="12 13">
    <name type="scientific">Parasponia andersonii</name>
    <name type="common">Sponia andersonii</name>
    <dbReference type="NCBI Taxonomy" id="3476"/>
    <lineage>
        <taxon>Eukaryota</taxon>
        <taxon>Viridiplantae</taxon>
        <taxon>Streptophyta</taxon>
        <taxon>Embryophyta</taxon>
        <taxon>Tracheophyta</taxon>
        <taxon>Spermatophyta</taxon>
        <taxon>Magnoliopsida</taxon>
        <taxon>eudicotyledons</taxon>
        <taxon>Gunneridae</taxon>
        <taxon>Pentapetalae</taxon>
        <taxon>rosids</taxon>
        <taxon>fabids</taxon>
        <taxon>Rosales</taxon>
        <taxon>Cannabaceae</taxon>
        <taxon>Parasponia</taxon>
    </lineage>
</organism>
<dbReference type="Pfam" id="PF00447">
    <property type="entry name" value="HSF_DNA-bind"/>
    <property type="match status" value="1"/>
</dbReference>
<dbReference type="GO" id="GO:0034605">
    <property type="term" value="P:cellular response to heat"/>
    <property type="evidence" value="ECO:0007669"/>
    <property type="project" value="TreeGrafter"/>
</dbReference>
<keyword evidence="13" id="KW-1185">Reference proteome</keyword>
<feature type="compositionally biased region" description="Low complexity" evidence="10">
    <location>
        <begin position="297"/>
        <end position="311"/>
    </location>
</feature>
<evidence type="ECO:0000256" key="8">
    <source>
        <dbReference type="ARBA" id="ARBA00061350"/>
    </source>
</evidence>